<dbReference type="Pfam" id="PF01529">
    <property type="entry name" value="DHHC"/>
    <property type="match status" value="1"/>
</dbReference>
<dbReference type="InterPro" id="IPR002110">
    <property type="entry name" value="Ankyrin_rpt"/>
</dbReference>
<dbReference type="Gene3D" id="1.25.40.20">
    <property type="entry name" value="Ankyrin repeat-containing domain"/>
    <property type="match status" value="1"/>
</dbReference>
<dbReference type="SUPFAM" id="SSF48403">
    <property type="entry name" value="Ankyrin repeat"/>
    <property type="match status" value="1"/>
</dbReference>
<keyword evidence="8" id="KW-0012">Acyltransferase</keyword>
<dbReference type="InterPro" id="IPR036770">
    <property type="entry name" value="Ankyrin_rpt-contain_sf"/>
</dbReference>
<evidence type="ECO:0000256" key="7">
    <source>
        <dbReference type="PROSITE-ProRule" id="PRU00023"/>
    </source>
</evidence>
<dbReference type="PROSITE" id="PS50297">
    <property type="entry name" value="ANK_REP_REGION"/>
    <property type="match status" value="2"/>
</dbReference>
<keyword evidence="4 8" id="KW-1133">Transmembrane helix</keyword>
<keyword evidence="11" id="KW-1185">Reference proteome</keyword>
<keyword evidence="5 7" id="KW-0040">ANK repeat</keyword>
<proteinExistence type="inferred from homology"/>
<evidence type="ECO:0000313" key="11">
    <source>
        <dbReference type="Proteomes" id="UP000823046"/>
    </source>
</evidence>
<evidence type="ECO:0000256" key="8">
    <source>
        <dbReference type="RuleBase" id="RU079119"/>
    </source>
</evidence>
<evidence type="ECO:0000256" key="6">
    <source>
        <dbReference type="ARBA" id="ARBA00023136"/>
    </source>
</evidence>
<comment type="similarity">
    <text evidence="8">Belongs to the DHHC palmitoyltransferase family.</text>
</comment>
<dbReference type="PROSITE" id="PS50216">
    <property type="entry name" value="DHHC"/>
    <property type="match status" value="1"/>
</dbReference>
<dbReference type="EMBL" id="JADAQX010000034">
    <property type="protein sequence ID" value="KAF8822663.1"/>
    <property type="molecule type" value="Genomic_DNA"/>
</dbReference>
<dbReference type="SMART" id="SM00248">
    <property type="entry name" value="ANK"/>
    <property type="match status" value="4"/>
</dbReference>
<reference evidence="10 11" key="1">
    <citation type="journal article" date="2020" name="bioRxiv">
        <title>Metabolic contributions of an alphaproteobacterial endosymbiont in the apicomplexan Cardiosporidium cionae.</title>
        <authorList>
            <person name="Hunter E.S."/>
            <person name="Paight C.J."/>
            <person name="Lane C.E."/>
        </authorList>
    </citation>
    <scope>NUCLEOTIDE SEQUENCE [LARGE SCALE GENOMIC DNA]</scope>
    <source>
        <strain evidence="10">ESH_2018</strain>
    </source>
</reference>
<feature type="transmembrane region" description="Helical" evidence="8">
    <location>
        <begin position="350"/>
        <end position="377"/>
    </location>
</feature>
<dbReference type="Pfam" id="PF12796">
    <property type="entry name" value="Ank_2"/>
    <property type="match status" value="1"/>
</dbReference>
<gene>
    <name evidence="10" type="ORF">IE077_003204</name>
</gene>
<keyword evidence="2 8" id="KW-0812">Transmembrane</keyword>
<comment type="catalytic activity">
    <reaction evidence="8">
        <text>L-cysteinyl-[protein] + hexadecanoyl-CoA = S-hexadecanoyl-L-cysteinyl-[protein] + CoA</text>
        <dbReference type="Rhea" id="RHEA:36683"/>
        <dbReference type="Rhea" id="RHEA-COMP:10131"/>
        <dbReference type="Rhea" id="RHEA-COMP:11032"/>
        <dbReference type="ChEBI" id="CHEBI:29950"/>
        <dbReference type="ChEBI" id="CHEBI:57287"/>
        <dbReference type="ChEBI" id="CHEBI:57379"/>
        <dbReference type="ChEBI" id="CHEBI:74151"/>
        <dbReference type="EC" id="2.3.1.225"/>
    </reaction>
</comment>
<dbReference type="PROSITE" id="PS50088">
    <property type="entry name" value="ANK_REPEAT"/>
    <property type="match status" value="2"/>
</dbReference>
<dbReference type="PANTHER" id="PTHR24161">
    <property type="entry name" value="ANK_REP_REGION DOMAIN-CONTAINING PROTEIN-RELATED"/>
    <property type="match status" value="1"/>
</dbReference>
<evidence type="ECO:0000256" key="5">
    <source>
        <dbReference type="ARBA" id="ARBA00023043"/>
    </source>
</evidence>
<feature type="repeat" description="ANK" evidence="7">
    <location>
        <begin position="258"/>
        <end position="283"/>
    </location>
</feature>
<feature type="transmembrane region" description="Helical" evidence="8">
    <location>
        <begin position="569"/>
        <end position="592"/>
    </location>
</feature>
<feature type="transmembrane region" description="Helical" evidence="8">
    <location>
        <begin position="604"/>
        <end position="628"/>
    </location>
</feature>
<comment type="subcellular location">
    <subcellularLocation>
        <location evidence="1">Membrane</location>
        <topology evidence="1">Multi-pass membrane protein</topology>
    </subcellularLocation>
</comment>
<dbReference type="PANTHER" id="PTHR24161:SF85">
    <property type="entry name" value="PALMITOYLTRANSFERASE HIP14"/>
    <property type="match status" value="1"/>
</dbReference>
<feature type="repeat" description="ANK" evidence="7">
    <location>
        <begin position="225"/>
        <end position="257"/>
    </location>
</feature>
<sequence length="682" mass="79279">MLSTQSLVAVYCKYYISPFCKNLPVPALGKLEKHLLEENLLDGCFHHHSYSPSHGIMTQDLFASAENLDEFQRLQSDLMVAALNRNGEKMTSLLEGSLSSNDIGLLNELNAIHWAKLKEIMCTAAYCGDAYLVFRLLGMGCDVSQEEKLNHETPIYFAVKGVNFKIVKLLVEYAREEILTHKNRTLMSPFLIAASDFPEDRISEMLCIMEWMFLHGVSLEEQDEMGQTALFWSAKRGNTSLMQWLLSHGANMAHRDFMGNSVLHVACASGHEDAILFLCEHGAINLVDTHSIEDERSIGSTAFGLCLMRRYFWMYMSLWKWTLQYRLVGTVCLFRKAYAWYYWIFTFMNFYLFMNMASLLTAACFSFAMYSLILWLLGSANFTYSTEPGFAKKDSIPLQFSRVSQNFFDDITKSPIFPHPATSSIGKLQHLEGFFEEILKKEHQSYSSAILHHQQLKMNCTLMQLTRHRQWLLTSNSKEYEYMEQLRAIQNEMSNLIKYVAIERQKEYPSEYIEALRCEISAKDKICVTCKIIKPIRVHHCAECARCVRREDHHCVWIDNCIGINNQRYFWLFLLCLSLSILWNYFILLLYFNNVAAKADQWVWIILTFFVGVVMNAGWLAFTLYLFLRTTGAMITNVTFYEQCKRLDYLPSRPDHIRRRFAGKVDSFCWAFRDLSLSRFVR</sequence>
<organism evidence="10 11">
    <name type="scientific">Cardiosporidium cionae</name>
    <dbReference type="NCBI Taxonomy" id="476202"/>
    <lineage>
        <taxon>Eukaryota</taxon>
        <taxon>Sar</taxon>
        <taxon>Alveolata</taxon>
        <taxon>Apicomplexa</taxon>
        <taxon>Aconoidasida</taxon>
        <taxon>Nephromycida</taxon>
        <taxon>Cardiosporidium</taxon>
    </lineage>
</organism>
<name>A0ABQ7JFB6_9APIC</name>
<comment type="caution">
    <text evidence="10">The sequence shown here is derived from an EMBL/GenBank/DDBJ whole genome shotgun (WGS) entry which is preliminary data.</text>
</comment>
<evidence type="ECO:0000256" key="2">
    <source>
        <dbReference type="ARBA" id="ARBA00022692"/>
    </source>
</evidence>
<evidence type="ECO:0000256" key="1">
    <source>
        <dbReference type="ARBA" id="ARBA00004141"/>
    </source>
</evidence>
<evidence type="ECO:0000313" key="10">
    <source>
        <dbReference type="EMBL" id="KAF8822663.1"/>
    </source>
</evidence>
<accession>A0ABQ7JFB6</accession>
<keyword evidence="3" id="KW-0677">Repeat</keyword>
<dbReference type="Proteomes" id="UP000823046">
    <property type="component" value="Unassembled WGS sequence"/>
</dbReference>
<keyword evidence="6 8" id="KW-0472">Membrane</keyword>
<dbReference type="InterPro" id="IPR001594">
    <property type="entry name" value="Palmitoyltrfase_DHHC"/>
</dbReference>
<evidence type="ECO:0000256" key="3">
    <source>
        <dbReference type="ARBA" id="ARBA00022737"/>
    </source>
</evidence>
<evidence type="ECO:0000256" key="4">
    <source>
        <dbReference type="ARBA" id="ARBA00022989"/>
    </source>
</evidence>
<dbReference type="EC" id="2.3.1.225" evidence="8"/>
<protein>
    <recommendedName>
        <fullName evidence="8">Palmitoyltransferase</fullName>
        <ecNumber evidence="8">2.3.1.225</ecNumber>
    </recommendedName>
</protein>
<keyword evidence="8" id="KW-0808">Transferase</keyword>
<evidence type="ECO:0000259" key="9">
    <source>
        <dbReference type="Pfam" id="PF01529"/>
    </source>
</evidence>
<feature type="domain" description="Palmitoyltransferase DHHC" evidence="9">
    <location>
        <begin position="523"/>
        <end position="645"/>
    </location>
</feature>
<comment type="domain">
    <text evidence="8">The DHHC domain is required for palmitoyltransferase activity.</text>
</comment>